<feature type="compositionally biased region" description="Basic and acidic residues" evidence="7">
    <location>
        <begin position="1"/>
        <end position="21"/>
    </location>
</feature>
<dbReference type="NCBIfam" id="TIGR00247">
    <property type="entry name" value="endolytic transglycosylase MltG"/>
    <property type="match status" value="1"/>
</dbReference>
<dbReference type="Gene3D" id="3.30.1490.480">
    <property type="entry name" value="Endolytic murein transglycosylase"/>
    <property type="match status" value="1"/>
</dbReference>
<dbReference type="EMBL" id="CAFBOV010000052">
    <property type="protein sequence ID" value="CAB4993376.1"/>
    <property type="molecule type" value="Genomic_DNA"/>
</dbReference>
<evidence type="ECO:0000313" key="9">
    <source>
        <dbReference type="EMBL" id="CAB4801411.1"/>
    </source>
</evidence>
<accession>A0A6J7NJR1</accession>
<keyword evidence="2 8" id="KW-0812">Transmembrane</keyword>
<dbReference type="EMBL" id="CAFAAP010000069">
    <property type="protein sequence ID" value="CAB4801411.1"/>
    <property type="molecule type" value="Genomic_DNA"/>
</dbReference>
<proteinExistence type="inferred from homology"/>
<dbReference type="Pfam" id="PF02618">
    <property type="entry name" value="YceG"/>
    <property type="match status" value="1"/>
</dbReference>
<sequence length="410" mass="45732">MKRKQDDRDNGGNSKNEKWIEDPWDGPVAWRNSEFETQPRDGRPDKRTVLIALTVVMTVLLSVGATGMWYLRQVNPPDSVTSGKPVATNFTVNPGDSLISVSKRLEQEGFISNASVFRWYADRKGGIDLQPGYFALIKHEHIGNIMKKLNKSPSITFTKVTFPEGFTIKQIAKRIEDKTTRISEQSFYEAMLNPLLTSEYFPNDLAALDLAPYRFEGLLFPDTYQISGDESAASVVDRMLRLMERVGNQEGIADSQTKVGKSPYQVLIIASIIEREAKLEIDRGKISRVIYNRLERGMPLQIDATLYYNAPENASFTELKAIDSPYNSYLYKGLPPTPIASPGRAAIRAALNPAPNPELSDKMCTGMKKSQNCAYLYYVLSDANGGHTFAATEQDHAINVEISRAGGFLP</sequence>
<keyword evidence="6" id="KW-0961">Cell wall biogenesis/degradation</keyword>
<dbReference type="PANTHER" id="PTHR30518">
    <property type="entry name" value="ENDOLYTIC MUREIN TRANSGLYCOSYLASE"/>
    <property type="match status" value="1"/>
</dbReference>
<keyword evidence="1" id="KW-1003">Cell membrane</keyword>
<evidence type="ECO:0000256" key="4">
    <source>
        <dbReference type="ARBA" id="ARBA00023136"/>
    </source>
</evidence>
<evidence type="ECO:0000256" key="3">
    <source>
        <dbReference type="ARBA" id="ARBA00022989"/>
    </source>
</evidence>
<dbReference type="GO" id="GO:0071555">
    <property type="term" value="P:cell wall organization"/>
    <property type="evidence" value="ECO:0007669"/>
    <property type="project" value="UniProtKB-KW"/>
</dbReference>
<name>A0A6J7NJR1_9ZZZZ</name>
<protein>
    <submittedName>
        <fullName evidence="10">Unannotated protein</fullName>
    </submittedName>
</protein>
<evidence type="ECO:0000256" key="7">
    <source>
        <dbReference type="SAM" id="MobiDB-lite"/>
    </source>
</evidence>
<organism evidence="10">
    <name type="scientific">freshwater metagenome</name>
    <dbReference type="NCBI Taxonomy" id="449393"/>
    <lineage>
        <taxon>unclassified sequences</taxon>
        <taxon>metagenomes</taxon>
        <taxon>ecological metagenomes</taxon>
    </lineage>
</organism>
<evidence type="ECO:0000313" key="10">
    <source>
        <dbReference type="EMBL" id="CAB4993376.1"/>
    </source>
</evidence>
<dbReference type="CDD" id="cd08010">
    <property type="entry name" value="MltG_like"/>
    <property type="match status" value="1"/>
</dbReference>
<evidence type="ECO:0000256" key="6">
    <source>
        <dbReference type="ARBA" id="ARBA00023316"/>
    </source>
</evidence>
<dbReference type="PANTHER" id="PTHR30518:SF2">
    <property type="entry name" value="ENDOLYTIC MUREIN TRANSGLYCOSYLASE"/>
    <property type="match status" value="1"/>
</dbReference>
<feature type="region of interest" description="Disordered" evidence="7">
    <location>
        <begin position="1"/>
        <end position="27"/>
    </location>
</feature>
<keyword evidence="5" id="KW-0456">Lyase</keyword>
<evidence type="ECO:0000256" key="1">
    <source>
        <dbReference type="ARBA" id="ARBA00022475"/>
    </source>
</evidence>
<dbReference type="HAMAP" id="MF_02065">
    <property type="entry name" value="MltG"/>
    <property type="match status" value="1"/>
</dbReference>
<dbReference type="InterPro" id="IPR003770">
    <property type="entry name" value="MLTG-like"/>
</dbReference>
<keyword evidence="3 8" id="KW-1133">Transmembrane helix</keyword>
<feature type="transmembrane region" description="Helical" evidence="8">
    <location>
        <begin position="49"/>
        <end position="71"/>
    </location>
</feature>
<reference evidence="10" key="1">
    <citation type="submission" date="2020-05" db="EMBL/GenBank/DDBJ databases">
        <authorList>
            <person name="Chiriac C."/>
            <person name="Salcher M."/>
            <person name="Ghai R."/>
            <person name="Kavagutti S V."/>
        </authorList>
    </citation>
    <scope>NUCLEOTIDE SEQUENCE</scope>
</reference>
<evidence type="ECO:0000256" key="5">
    <source>
        <dbReference type="ARBA" id="ARBA00023239"/>
    </source>
</evidence>
<keyword evidence="4 8" id="KW-0472">Membrane</keyword>
<dbReference type="AlphaFoldDB" id="A0A6J7NJR1"/>
<evidence type="ECO:0000256" key="8">
    <source>
        <dbReference type="SAM" id="Phobius"/>
    </source>
</evidence>
<gene>
    <name evidence="9" type="ORF">UFOPK3026_00577</name>
    <name evidence="10" type="ORF">UFOPK4020_00384</name>
</gene>
<evidence type="ECO:0000256" key="2">
    <source>
        <dbReference type="ARBA" id="ARBA00022692"/>
    </source>
</evidence>
<dbReference type="GO" id="GO:0016829">
    <property type="term" value="F:lyase activity"/>
    <property type="evidence" value="ECO:0007669"/>
    <property type="project" value="UniProtKB-KW"/>
</dbReference>